<sequence>MAIYPILRSYGLVPVLTPEIYQSLTQQAPNMNSQRRDQRENSEGSLRLPIELNDEIMDYLNPEDRIAWIFSHRELFRSYFDGLSEETRKSLSESVCKGPSDGKDKRRDQGPKRDKK</sequence>
<evidence type="ECO:0000256" key="1">
    <source>
        <dbReference type="SAM" id="MobiDB-lite"/>
    </source>
</evidence>
<feature type="region of interest" description="Disordered" evidence="1">
    <location>
        <begin position="26"/>
        <end position="46"/>
    </location>
</feature>
<gene>
    <name evidence="2" type="ORF">CC84DRAFT_1214280</name>
</gene>
<organism evidence="2 3">
    <name type="scientific">Paraphaeosphaeria sporulosa</name>
    <dbReference type="NCBI Taxonomy" id="1460663"/>
    <lineage>
        <taxon>Eukaryota</taxon>
        <taxon>Fungi</taxon>
        <taxon>Dikarya</taxon>
        <taxon>Ascomycota</taxon>
        <taxon>Pezizomycotina</taxon>
        <taxon>Dothideomycetes</taxon>
        <taxon>Pleosporomycetidae</taxon>
        <taxon>Pleosporales</taxon>
        <taxon>Massarineae</taxon>
        <taxon>Didymosphaeriaceae</taxon>
        <taxon>Paraphaeosphaeria</taxon>
    </lineage>
</organism>
<name>A0A177CU01_9PLEO</name>
<dbReference type="RefSeq" id="XP_018041380.1">
    <property type="nucleotide sequence ID" value="XM_018182614.1"/>
</dbReference>
<protein>
    <submittedName>
        <fullName evidence="2">Uncharacterized protein</fullName>
    </submittedName>
</protein>
<feature type="compositionally biased region" description="Basic and acidic residues" evidence="1">
    <location>
        <begin position="100"/>
        <end position="116"/>
    </location>
</feature>
<dbReference type="Proteomes" id="UP000077069">
    <property type="component" value="Unassembled WGS sequence"/>
</dbReference>
<proteinExistence type="predicted"/>
<reference evidence="2 3" key="1">
    <citation type="submission" date="2016-05" db="EMBL/GenBank/DDBJ databases">
        <title>Comparative analysis of secretome profiles of manganese(II)-oxidizing ascomycete fungi.</title>
        <authorList>
            <consortium name="DOE Joint Genome Institute"/>
            <person name="Zeiner C.A."/>
            <person name="Purvine S.O."/>
            <person name="Zink E.M."/>
            <person name="Wu S."/>
            <person name="Pasa-Tolic L."/>
            <person name="Chaput D.L."/>
            <person name="Haridas S."/>
            <person name="Grigoriev I.V."/>
            <person name="Santelli C.M."/>
            <person name="Hansel C.M."/>
        </authorList>
    </citation>
    <scope>NUCLEOTIDE SEQUENCE [LARGE SCALE GENOMIC DNA]</scope>
    <source>
        <strain evidence="2 3">AP3s5-JAC2a</strain>
    </source>
</reference>
<dbReference type="EMBL" id="KV441549">
    <property type="protein sequence ID" value="OAG11015.1"/>
    <property type="molecule type" value="Genomic_DNA"/>
</dbReference>
<keyword evidence="3" id="KW-1185">Reference proteome</keyword>
<dbReference type="GeneID" id="28766100"/>
<evidence type="ECO:0000313" key="2">
    <source>
        <dbReference type="EMBL" id="OAG11015.1"/>
    </source>
</evidence>
<dbReference type="AlphaFoldDB" id="A0A177CU01"/>
<dbReference type="OrthoDB" id="3882258at2759"/>
<feature type="region of interest" description="Disordered" evidence="1">
    <location>
        <begin position="85"/>
        <end position="116"/>
    </location>
</feature>
<accession>A0A177CU01</accession>
<dbReference type="InParanoid" id="A0A177CU01"/>
<evidence type="ECO:0000313" key="3">
    <source>
        <dbReference type="Proteomes" id="UP000077069"/>
    </source>
</evidence>